<dbReference type="Proteomes" id="UP000237441">
    <property type="component" value="Unassembled WGS sequence"/>
</dbReference>
<feature type="region of interest" description="Disordered" evidence="1">
    <location>
        <begin position="146"/>
        <end position="178"/>
    </location>
</feature>
<reference evidence="3 4" key="1">
    <citation type="submission" date="2016-07" db="EMBL/GenBank/DDBJ databases">
        <title>Comparative genomics of the entomopathogenic fungus Beauveria bassiana.</title>
        <authorList>
            <person name="Valero Jimenez C.A."/>
            <person name="Zwaan B.J."/>
            <person name="Van Kan J.A."/>
            <person name="Takken W."/>
            <person name="Debets A.J."/>
            <person name="Schoustra S.E."/>
            <person name="Koenraadt C.J."/>
        </authorList>
    </citation>
    <scope>NUCLEOTIDE SEQUENCE [LARGE SCALE GENOMIC DNA]</scope>
    <source>
        <strain evidence="3 4">ARSEF 8028</strain>
    </source>
</reference>
<organism evidence="3 4">
    <name type="scientific">Beauveria bassiana</name>
    <name type="common">White muscardine disease fungus</name>
    <name type="synonym">Tritirachium shiotae</name>
    <dbReference type="NCBI Taxonomy" id="176275"/>
    <lineage>
        <taxon>Eukaryota</taxon>
        <taxon>Fungi</taxon>
        <taxon>Dikarya</taxon>
        <taxon>Ascomycota</taxon>
        <taxon>Pezizomycotina</taxon>
        <taxon>Sordariomycetes</taxon>
        <taxon>Hypocreomycetidae</taxon>
        <taxon>Hypocreales</taxon>
        <taxon>Cordycipitaceae</taxon>
        <taxon>Beauveria</taxon>
    </lineage>
</organism>
<feature type="compositionally biased region" description="Low complexity" evidence="1">
    <location>
        <begin position="146"/>
        <end position="169"/>
    </location>
</feature>
<name>A0A2S7XZ17_BEABA</name>
<protein>
    <submittedName>
        <fullName evidence="3">Uncharacterized protein</fullName>
    </submittedName>
</protein>
<proteinExistence type="predicted"/>
<accession>A0A2S7XZ17</accession>
<comment type="caution">
    <text evidence="3">The sequence shown here is derived from an EMBL/GenBank/DDBJ whole genome shotgun (WGS) entry which is preliminary data.</text>
</comment>
<dbReference type="EMBL" id="JRHA01000001">
    <property type="protein sequence ID" value="PQK09130.1"/>
    <property type="molecule type" value="Genomic_DNA"/>
</dbReference>
<sequence>MHSLSLLLLGAAAGVNAMLGAEIEAVVLPDNQFICADDCVHQGVFFGTRAACLENETVVALDKDGQPSIDLNTGSSLVCRGHPVLSLPGRGQRERKADETPEQCDLQPITDPERIGCFSNRGIGGGSAGETLQWADVAKLVEEAAGAGAAGQQGSQPQAQPQAEPPAGQKSPEKCTKEGQTAFANCDQGFAECDRLGRAAIESCLAGQ</sequence>
<evidence type="ECO:0000313" key="4">
    <source>
        <dbReference type="Proteomes" id="UP000237441"/>
    </source>
</evidence>
<evidence type="ECO:0000313" key="3">
    <source>
        <dbReference type="EMBL" id="PQK09130.1"/>
    </source>
</evidence>
<feature type="signal peptide" evidence="2">
    <location>
        <begin position="1"/>
        <end position="17"/>
    </location>
</feature>
<dbReference type="AlphaFoldDB" id="A0A2S7XZ17"/>
<evidence type="ECO:0000256" key="2">
    <source>
        <dbReference type="SAM" id="SignalP"/>
    </source>
</evidence>
<keyword evidence="2" id="KW-0732">Signal</keyword>
<evidence type="ECO:0000256" key="1">
    <source>
        <dbReference type="SAM" id="MobiDB-lite"/>
    </source>
</evidence>
<feature type="region of interest" description="Disordered" evidence="1">
    <location>
        <begin position="88"/>
        <end position="111"/>
    </location>
</feature>
<feature type="chain" id="PRO_5015579686" evidence="2">
    <location>
        <begin position="18"/>
        <end position="208"/>
    </location>
</feature>
<dbReference type="OrthoDB" id="5149762at2759"/>
<gene>
    <name evidence="3" type="ORF">BB8028_0001g12010</name>
</gene>